<organism evidence="1 2">
    <name type="scientific">Microlunatus phosphovorus (strain ATCC 700054 / DSM 10555 / JCM 9379 / NBRC 101784 / NCIMB 13414 / VKM Ac-1990 / NM-1)</name>
    <dbReference type="NCBI Taxonomy" id="1032480"/>
    <lineage>
        <taxon>Bacteria</taxon>
        <taxon>Bacillati</taxon>
        <taxon>Actinomycetota</taxon>
        <taxon>Actinomycetes</taxon>
        <taxon>Propionibacteriales</taxon>
        <taxon>Propionibacteriaceae</taxon>
        <taxon>Microlunatus</taxon>
    </lineage>
</organism>
<dbReference type="HOGENOM" id="CLU_083623_1_0_11"/>
<gene>
    <name evidence="1" type="ordered locus">MLP_49500</name>
</gene>
<dbReference type="Proteomes" id="UP000007947">
    <property type="component" value="Chromosome"/>
</dbReference>
<dbReference type="RefSeq" id="WP_013865782.1">
    <property type="nucleotide sequence ID" value="NC_015635.1"/>
</dbReference>
<accession>F5XG30</accession>
<dbReference type="EMBL" id="AP012204">
    <property type="protein sequence ID" value="BAK37964.1"/>
    <property type="molecule type" value="Genomic_DNA"/>
</dbReference>
<dbReference type="Pfam" id="PF00702">
    <property type="entry name" value="Hydrolase"/>
    <property type="match status" value="1"/>
</dbReference>
<keyword evidence="1" id="KW-0378">Hydrolase</keyword>
<dbReference type="STRING" id="1032480.MLP_49500"/>
<dbReference type="GO" id="GO:0006281">
    <property type="term" value="P:DNA repair"/>
    <property type="evidence" value="ECO:0007669"/>
    <property type="project" value="TreeGrafter"/>
</dbReference>
<dbReference type="SUPFAM" id="SSF56784">
    <property type="entry name" value="HAD-like"/>
    <property type="match status" value="1"/>
</dbReference>
<sequence length="232" mass="24994">MATVTANQRLVDVLAATRPVLLDFDGPVTHLFINGRNRMVADRMREAIPKDFQPPPDVWDTYDPLIVLRWTGSNTPRSVQEAVDAASVEGEVDAAHQTEPTPGSVEFLRACKQVGRPVVMVSNNAEQAIRAYLDRFDIADLVRAVIARTPGRPDLMKPHPDSINRALAVLDAEPSACCMVGDSVTDIRVCTTTGVHSIGFAKNPKRGQELAGAGAEALVDSMVSLANALITV</sequence>
<name>F5XG30_MICPN</name>
<dbReference type="Gene3D" id="3.40.50.1000">
    <property type="entry name" value="HAD superfamily/HAD-like"/>
    <property type="match status" value="1"/>
</dbReference>
<dbReference type="GO" id="GO:0008967">
    <property type="term" value="F:phosphoglycolate phosphatase activity"/>
    <property type="evidence" value="ECO:0007669"/>
    <property type="project" value="TreeGrafter"/>
</dbReference>
<dbReference type="OrthoDB" id="4547358at2"/>
<proteinExistence type="predicted"/>
<keyword evidence="2" id="KW-1185">Reference proteome</keyword>
<dbReference type="PANTHER" id="PTHR43434">
    <property type="entry name" value="PHOSPHOGLYCOLATE PHOSPHATASE"/>
    <property type="match status" value="1"/>
</dbReference>
<dbReference type="AlphaFoldDB" id="F5XG30"/>
<dbReference type="InterPro" id="IPR050155">
    <property type="entry name" value="HAD-like_hydrolase_sf"/>
</dbReference>
<evidence type="ECO:0000313" key="2">
    <source>
        <dbReference type="Proteomes" id="UP000007947"/>
    </source>
</evidence>
<dbReference type="PANTHER" id="PTHR43434:SF1">
    <property type="entry name" value="PHOSPHOGLYCOLATE PHOSPHATASE"/>
    <property type="match status" value="1"/>
</dbReference>
<dbReference type="InterPro" id="IPR023214">
    <property type="entry name" value="HAD_sf"/>
</dbReference>
<dbReference type="InterPro" id="IPR036412">
    <property type="entry name" value="HAD-like_sf"/>
</dbReference>
<evidence type="ECO:0000313" key="1">
    <source>
        <dbReference type="EMBL" id="BAK37964.1"/>
    </source>
</evidence>
<protein>
    <submittedName>
        <fullName evidence="1">Putative hydrolase</fullName>
    </submittedName>
</protein>
<dbReference type="eggNOG" id="COG0546">
    <property type="taxonomic scope" value="Bacteria"/>
</dbReference>
<reference evidence="1 2" key="1">
    <citation type="submission" date="2011-05" db="EMBL/GenBank/DDBJ databases">
        <title>Whole genome sequence of Microlunatus phosphovorus NM-1.</title>
        <authorList>
            <person name="Hosoyama A."/>
            <person name="Sasaki K."/>
            <person name="Harada T."/>
            <person name="Igarashi R."/>
            <person name="Kawakoshi A."/>
            <person name="Sasagawa M."/>
            <person name="Fukada J."/>
            <person name="Nakamura S."/>
            <person name="Katano Y."/>
            <person name="Hanada S."/>
            <person name="Kamagata Y."/>
            <person name="Nakamura N."/>
            <person name="Yamazaki S."/>
            <person name="Fujita N."/>
        </authorList>
    </citation>
    <scope>NUCLEOTIDE SEQUENCE [LARGE SCALE GENOMIC DNA]</scope>
    <source>
        <strain evidence="2">ATCC 700054 / DSM 10555 / JCM 9379 / NBRC 101784 / NCIMB 13414 / VKM Ac-1990 / NM-1</strain>
    </source>
</reference>
<dbReference type="KEGG" id="mph:MLP_49500"/>